<keyword evidence="1" id="KW-0812">Transmembrane</keyword>
<dbReference type="AlphaFoldDB" id="A0A1M6NPZ0"/>
<dbReference type="Proteomes" id="UP000242497">
    <property type="component" value="Unassembled WGS sequence"/>
</dbReference>
<gene>
    <name evidence="2" type="ORF">SAMN02744037_01332</name>
</gene>
<accession>A0A1M6NPZ0</accession>
<name>A0A1M6NPZ0_9FIRM</name>
<evidence type="ECO:0000313" key="2">
    <source>
        <dbReference type="EMBL" id="SHJ97734.1"/>
    </source>
</evidence>
<evidence type="ECO:0000256" key="1">
    <source>
        <dbReference type="SAM" id="Phobius"/>
    </source>
</evidence>
<reference evidence="3" key="1">
    <citation type="submission" date="2016-11" db="EMBL/GenBank/DDBJ databases">
        <authorList>
            <person name="Varghese N."/>
            <person name="Submissions S."/>
        </authorList>
    </citation>
    <scope>NUCLEOTIDE SEQUENCE [LARGE SCALE GENOMIC DNA]</scope>
    <source>
        <strain evidence="3">DSM 15518</strain>
    </source>
</reference>
<dbReference type="InterPro" id="IPR014197">
    <property type="entry name" value="Sporulation_prot_YunB"/>
</dbReference>
<dbReference type="NCBIfam" id="TIGR02832">
    <property type="entry name" value="spo_yunB"/>
    <property type="match status" value="1"/>
</dbReference>
<protein>
    <submittedName>
        <fullName evidence="2">Sporulation protein YunB</fullName>
    </submittedName>
</protein>
<dbReference type="RefSeq" id="WP_072888431.1">
    <property type="nucleotide sequence ID" value="NZ_FRAE01000024.1"/>
</dbReference>
<evidence type="ECO:0000313" key="3">
    <source>
        <dbReference type="Proteomes" id="UP000242497"/>
    </source>
</evidence>
<dbReference type="Pfam" id="PF09560">
    <property type="entry name" value="Spore_YunB"/>
    <property type="match status" value="1"/>
</dbReference>
<keyword evidence="1" id="KW-0472">Membrane</keyword>
<dbReference type="EMBL" id="FRAE01000024">
    <property type="protein sequence ID" value="SHJ97734.1"/>
    <property type="molecule type" value="Genomic_DNA"/>
</dbReference>
<keyword evidence="1" id="KW-1133">Transmembrane helix</keyword>
<sequence length="227" mass="25414">MKKLLKVKKRRRNRKIVSVIILILLFIIFIGSFIFIDRKIKPTVQAIAESKAQELANRSINKAVGQILQGKIKYEELINLKTDVDGNITMIQANTILMNKIASDVAIEVQQQLKQIKTTSANIPLGTAFKSSILAKYGPKLKVGVQPVGIVNVDFRTEFDSSGINQTRHRIYLIIKTKVRVIIPFTSSYKEVASQMPVCETIIVGKVPQNYVNIPENEVPNIIDAGE</sequence>
<feature type="transmembrane region" description="Helical" evidence="1">
    <location>
        <begin position="16"/>
        <end position="36"/>
    </location>
</feature>
<keyword evidence="3" id="KW-1185">Reference proteome</keyword>
<proteinExistence type="predicted"/>
<dbReference type="PIRSF" id="PIRSF021383">
    <property type="entry name" value="YunB"/>
    <property type="match status" value="1"/>
</dbReference>
<organism evidence="2 3">
    <name type="scientific">Tepidibacter formicigenes DSM 15518</name>
    <dbReference type="NCBI Taxonomy" id="1123349"/>
    <lineage>
        <taxon>Bacteria</taxon>
        <taxon>Bacillati</taxon>
        <taxon>Bacillota</taxon>
        <taxon>Clostridia</taxon>
        <taxon>Peptostreptococcales</taxon>
        <taxon>Peptostreptococcaceae</taxon>
        <taxon>Tepidibacter</taxon>
    </lineage>
</organism>
<dbReference type="STRING" id="1123349.SAMN02744037_01332"/>